<sequence length="271" mass="29182">MGHAHRADLARLSAPALDALPASLASRHLARPDDPDTRAWLDANASRPHGALATALHRALRRVASDYDVDAWLGMHPMHLLGTTSWRALLGAEHVGGALLDVGAGNGDVTATLAPLFDRVVATETSRPMVRRLRAKGFDAHPIDLATERLPDATTRFRAVALLDVLDRCARPRSLLDAALSALEPRGALIIASPLPMRPHVDVGGHTVDPDEPLGVEGDGFEDALVSLVDTLLAPRGLEVERWTRAPYLARGDRDAPLHVLDDVVLVARRR</sequence>
<dbReference type="InterPro" id="IPR007884">
    <property type="entry name" value="METL9"/>
</dbReference>
<dbReference type="GO" id="GO:0106370">
    <property type="term" value="F:protein-L-histidine N-pros-methyltransferase activity"/>
    <property type="evidence" value="ECO:0007669"/>
    <property type="project" value="InterPro"/>
</dbReference>
<dbReference type="InterPro" id="IPR029063">
    <property type="entry name" value="SAM-dependent_MTases_sf"/>
</dbReference>
<evidence type="ECO:0000313" key="2">
    <source>
        <dbReference type="Proteomes" id="UP000034883"/>
    </source>
</evidence>
<dbReference type="PANTHER" id="PTHR12890">
    <property type="entry name" value="DREV PROTEIN"/>
    <property type="match status" value="1"/>
</dbReference>
<name>A0A0F6W5P6_9BACT</name>
<dbReference type="SUPFAM" id="SSF53335">
    <property type="entry name" value="S-adenosyl-L-methionine-dependent methyltransferases"/>
    <property type="match status" value="1"/>
</dbReference>
<dbReference type="KEGG" id="samy:DB32_005070"/>
<dbReference type="Proteomes" id="UP000034883">
    <property type="component" value="Chromosome"/>
</dbReference>
<dbReference type="PANTHER" id="PTHR12890:SF0">
    <property type="entry name" value="PROTEIN-L-HISTIDINE N-PROS-METHYLTRANSFERASE"/>
    <property type="match status" value="1"/>
</dbReference>
<dbReference type="Gene3D" id="3.40.50.150">
    <property type="entry name" value="Vaccinia Virus protein VP39"/>
    <property type="match status" value="1"/>
</dbReference>
<evidence type="ECO:0008006" key="3">
    <source>
        <dbReference type="Google" id="ProtNLM"/>
    </source>
</evidence>
<dbReference type="RefSeq" id="WP_053235123.1">
    <property type="nucleotide sequence ID" value="NZ_CP011125.1"/>
</dbReference>
<reference evidence="1 2" key="1">
    <citation type="submission" date="2015-03" db="EMBL/GenBank/DDBJ databases">
        <title>Genome assembly of Sandaracinus amylolyticus DSM 53668.</title>
        <authorList>
            <person name="Sharma G."/>
            <person name="Subramanian S."/>
        </authorList>
    </citation>
    <scope>NUCLEOTIDE SEQUENCE [LARGE SCALE GENOMIC DNA]</scope>
    <source>
        <strain evidence="1 2">DSM 53668</strain>
    </source>
</reference>
<dbReference type="AlphaFoldDB" id="A0A0F6W5P6"/>
<accession>A0A0F6W5P6</accession>
<organism evidence="1 2">
    <name type="scientific">Sandaracinus amylolyticus</name>
    <dbReference type="NCBI Taxonomy" id="927083"/>
    <lineage>
        <taxon>Bacteria</taxon>
        <taxon>Pseudomonadati</taxon>
        <taxon>Myxococcota</taxon>
        <taxon>Polyangia</taxon>
        <taxon>Polyangiales</taxon>
        <taxon>Sandaracinaceae</taxon>
        <taxon>Sandaracinus</taxon>
    </lineage>
</organism>
<dbReference type="STRING" id="927083.DB32_005070"/>
<gene>
    <name evidence="1" type="ORF">DB32_005070</name>
</gene>
<protein>
    <recommendedName>
        <fullName evidence="3">Methyltransferase domain-containing protein</fullName>
    </recommendedName>
</protein>
<dbReference type="Pfam" id="PF05219">
    <property type="entry name" value="DREV"/>
    <property type="match status" value="1"/>
</dbReference>
<evidence type="ECO:0000313" key="1">
    <source>
        <dbReference type="EMBL" id="AKF07921.1"/>
    </source>
</evidence>
<keyword evidence="2" id="KW-1185">Reference proteome</keyword>
<dbReference type="EMBL" id="CP011125">
    <property type="protein sequence ID" value="AKF07921.1"/>
    <property type="molecule type" value="Genomic_DNA"/>
</dbReference>
<proteinExistence type="predicted"/>